<reference evidence="1" key="1">
    <citation type="submission" date="2022-10" db="EMBL/GenBank/DDBJ databases">
        <title>Vagococcus sp. isolated from poultry meat.</title>
        <authorList>
            <person name="Johansson P."/>
            <person name="Bjorkroth J."/>
        </authorList>
    </citation>
    <scope>NUCLEOTIDE SEQUENCE</scope>
    <source>
        <strain evidence="1">PNs007</strain>
    </source>
</reference>
<evidence type="ECO:0008006" key="3">
    <source>
        <dbReference type="Google" id="ProtNLM"/>
    </source>
</evidence>
<protein>
    <recommendedName>
        <fullName evidence="3">DUF4145 domain-containing protein</fullName>
    </recommendedName>
</protein>
<dbReference type="Proteomes" id="UP001147148">
    <property type="component" value="Unassembled WGS sequence"/>
</dbReference>
<gene>
    <name evidence="1" type="ORF">OL233_07505</name>
</gene>
<sequence length="220" mass="25507">MLNRSEVSKKEWGSTLNSNIIAIEKYYNQDIGKKLMMVKNLGNQGSHFGGEIPTQKQIDEGIKIVVNIFEDIVIEYFYMNRFGTEPCPQHVLSYLPPRNRIIILEKLFIHDCKNYEDINICIIDKLTMAFLKDGRKEEAFIFLDVLLEECILDGNEIIGFKNKINMLDKNMSKFNISDSIIDTAKVFKELIGVKKIDDYTKFEKIFFILVKGYISSGYTM</sequence>
<dbReference type="RefSeq" id="WP_275471716.1">
    <property type="nucleotide sequence ID" value="NZ_JAPDSH010000005.1"/>
</dbReference>
<dbReference type="EMBL" id="JAPDSH010000005">
    <property type="protein sequence ID" value="MDF0480138.1"/>
    <property type="molecule type" value="Genomic_DNA"/>
</dbReference>
<accession>A0ABT5X2A7</accession>
<comment type="caution">
    <text evidence="1">The sequence shown here is derived from an EMBL/GenBank/DDBJ whole genome shotgun (WGS) entry which is preliminary data.</text>
</comment>
<evidence type="ECO:0000313" key="1">
    <source>
        <dbReference type="EMBL" id="MDF0480138.1"/>
    </source>
</evidence>
<name>A0ABT5X2A7_9ENTE</name>
<keyword evidence="2" id="KW-1185">Reference proteome</keyword>
<proteinExistence type="predicted"/>
<organism evidence="1 2">
    <name type="scientific">Vagococcus proximus</name>
    <dbReference type="NCBI Taxonomy" id="2991417"/>
    <lineage>
        <taxon>Bacteria</taxon>
        <taxon>Bacillati</taxon>
        <taxon>Bacillota</taxon>
        <taxon>Bacilli</taxon>
        <taxon>Lactobacillales</taxon>
        <taxon>Enterococcaceae</taxon>
        <taxon>Vagococcus</taxon>
    </lineage>
</organism>
<evidence type="ECO:0000313" key="2">
    <source>
        <dbReference type="Proteomes" id="UP001147148"/>
    </source>
</evidence>